<feature type="domain" description="HTH tetR-type" evidence="3">
    <location>
        <begin position="27"/>
        <end position="87"/>
    </location>
</feature>
<feature type="DNA-binding region" description="H-T-H motif" evidence="2">
    <location>
        <begin position="50"/>
        <end position="69"/>
    </location>
</feature>
<evidence type="ECO:0000256" key="1">
    <source>
        <dbReference type="ARBA" id="ARBA00023125"/>
    </source>
</evidence>
<dbReference type="Gene3D" id="1.10.357.10">
    <property type="entry name" value="Tetracycline Repressor, domain 2"/>
    <property type="match status" value="1"/>
</dbReference>
<dbReference type="RefSeq" id="WP_229525195.1">
    <property type="nucleotide sequence ID" value="NZ_JAFFQR010000095.1"/>
</dbReference>
<sequence length="232" mass="27416">MRSTNMVNCYEEGNWQRMFDKFLNLEPEKQERILNAAMKEFAQKGYKHASTNDIVAEAKISKGLLFHYFQNKKELFLFLNDFIMDHILNEFFAKIDLNETDLFLRIKQFVTLKIEVINKHPEMFNFLLAARTEDAPEVKAELDRRDKSVTASGQAKLFENLDFSQFQEGIDIDKAINILMWTMEGISNREKEKAVTNSLIINQKYYDEIVSEMDGYIELFKSCWYRKPEKES</sequence>
<name>A0ABW4DEQ1_9BACL</name>
<evidence type="ECO:0000259" key="3">
    <source>
        <dbReference type="PROSITE" id="PS50977"/>
    </source>
</evidence>
<dbReference type="InterPro" id="IPR001647">
    <property type="entry name" value="HTH_TetR"/>
</dbReference>
<dbReference type="PROSITE" id="PS01081">
    <property type="entry name" value="HTH_TETR_1"/>
    <property type="match status" value="1"/>
</dbReference>
<dbReference type="Pfam" id="PF00440">
    <property type="entry name" value="TetR_N"/>
    <property type="match status" value="1"/>
</dbReference>
<gene>
    <name evidence="4" type="ORF">ACFQ5D_10345</name>
</gene>
<reference evidence="5" key="1">
    <citation type="journal article" date="2019" name="Int. J. Syst. Evol. Microbiol.">
        <title>The Global Catalogue of Microorganisms (GCM) 10K type strain sequencing project: providing services to taxonomists for standard genome sequencing and annotation.</title>
        <authorList>
            <consortium name="The Broad Institute Genomics Platform"/>
            <consortium name="The Broad Institute Genome Sequencing Center for Infectious Disease"/>
            <person name="Wu L."/>
            <person name="Ma J."/>
        </authorList>
    </citation>
    <scope>NUCLEOTIDE SEQUENCE [LARGE SCALE GENOMIC DNA]</scope>
    <source>
        <strain evidence="5">CCM 9147</strain>
    </source>
</reference>
<dbReference type="SUPFAM" id="SSF46689">
    <property type="entry name" value="Homeodomain-like"/>
    <property type="match status" value="1"/>
</dbReference>
<organism evidence="4 5">
    <name type="scientific">Paenibacillus farraposensis</name>
    <dbReference type="NCBI Taxonomy" id="2807095"/>
    <lineage>
        <taxon>Bacteria</taxon>
        <taxon>Bacillati</taxon>
        <taxon>Bacillota</taxon>
        <taxon>Bacilli</taxon>
        <taxon>Bacillales</taxon>
        <taxon>Paenibacillaceae</taxon>
        <taxon>Paenibacillus</taxon>
    </lineage>
</organism>
<evidence type="ECO:0000256" key="2">
    <source>
        <dbReference type="PROSITE-ProRule" id="PRU00335"/>
    </source>
</evidence>
<dbReference type="PANTHER" id="PTHR30328:SF54">
    <property type="entry name" value="HTH-TYPE TRANSCRIPTIONAL REPRESSOR SCO4008"/>
    <property type="match status" value="1"/>
</dbReference>
<evidence type="ECO:0000313" key="5">
    <source>
        <dbReference type="Proteomes" id="UP001597340"/>
    </source>
</evidence>
<dbReference type="PANTHER" id="PTHR30328">
    <property type="entry name" value="TRANSCRIPTIONAL REPRESSOR"/>
    <property type="match status" value="1"/>
</dbReference>
<keyword evidence="5" id="KW-1185">Reference proteome</keyword>
<proteinExistence type="predicted"/>
<comment type="caution">
    <text evidence="4">The sequence shown here is derived from an EMBL/GenBank/DDBJ whole genome shotgun (WGS) entry which is preliminary data.</text>
</comment>
<dbReference type="Gene3D" id="1.10.10.60">
    <property type="entry name" value="Homeodomain-like"/>
    <property type="match status" value="1"/>
</dbReference>
<accession>A0ABW4DEQ1</accession>
<dbReference type="EMBL" id="JBHTNZ010000011">
    <property type="protein sequence ID" value="MFD1461811.1"/>
    <property type="molecule type" value="Genomic_DNA"/>
</dbReference>
<keyword evidence="1 2" id="KW-0238">DNA-binding</keyword>
<dbReference type="InterPro" id="IPR009057">
    <property type="entry name" value="Homeodomain-like_sf"/>
</dbReference>
<protein>
    <submittedName>
        <fullName evidence="4">TetR/AcrR family transcriptional regulator</fullName>
    </submittedName>
</protein>
<dbReference type="SUPFAM" id="SSF48498">
    <property type="entry name" value="Tetracyclin repressor-like, C-terminal domain"/>
    <property type="match status" value="1"/>
</dbReference>
<dbReference type="InterPro" id="IPR036271">
    <property type="entry name" value="Tet_transcr_reg_TetR-rel_C_sf"/>
</dbReference>
<dbReference type="PRINTS" id="PR00455">
    <property type="entry name" value="HTHTETR"/>
</dbReference>
<dbReference type="InterPro" id="IPR023772">
    <property type="entry name" value="DNA-bd_HTH_TetR-type_CS"/>
</dbReference>
<dbReference type="PROSITE" id="PS50977">
    <property type="entry name" value="HTH_TETR_2"/>
    <property type="match status" value="1"/>
</dbReference>
<evidence type="ECO:0000313" key="4">
    <source>
        <dbReference type="EMBL" id="MFD1461811.1"/>
    </source>
</evidence>
<dbReference type="Proteomes" id="UP001597340">
    <property type="component" value="Unassembled WGS sequence"/>
</dbReference>
<dbReference type="InterPro" id="IPR050109">
    <property type="entry name" value="HTH-type_TetR-like_transc_reg"/>
</dbReference>